<dbReference type="PANTHER" id="PTHR47374">
    <property type="entry name" value="ENDOSOME ANTIGEN-LIKE PROTEIN, PUTATIVE (DUF3444)-RELATED"/>
    <property type="match status" value="1"/>
</dbReference>
<feature type="region of interest" description="Disordered" evidence="1">
    <location>
        <begin position="38"/>
        <end position="104"/>
    </location>
</feature>
<dbReference type="AlphaFoldDB" id="A0AAP0S6D8"/>
<name>A0AAP0S6D8_LIQFO</name>
<dbReference type="PANTHER" id="PTHR47374:SF6">
    <property type="entry name" value="ENDOSOME ANTIGEN-LIKE PROTEIN, PUTATIVE (DUF3444)-RELATED"/>
    <property type="match status" value="1"/>
</dbReference>
<evidence type="ECO:0000313" key="3">
    <source>
        <dbReference type="EMBL" id="KAK9288005.1"/>
    </source>
</evidence>
<organism evidence="3 4">
    <name type="scientific">Liquidambar formosana</name>
    <name type="common">Formosan gum</name>
    <dbReference type="NCBI Taxonomy" id="63359"/>
    <lineage>
        <taxon>Eukaryota</taxon>
        <taxon>Viridiplantae</taxon>
        <taxon>Streptophyta</taxon>
        <taxon>Embryophyta</taxon>
        <taxon>Tracheophyta</taxon>
        <taxon>Spermatophyta</taxon>
        <taxon>Magnoliopsida</taxon>
        <taxon>eudicotyledons</taxon>
        <taxon>Gunneridae</taxon>
        <taxon>Pentapetalae</taxon>
        <taxon>Saxifragales</taxon>
        <taxon>Altingiaceae</taxon>
        <taxon>Liquidambar</taxon>
    </lineage>
</organism>
<gene>
    <name evidence="3" type="ORF">L1049_016450</name>
</gene>
<reference evidence="3 4" key="1">
    <citation type="journal article" date="2024" name="Plant J.">
        <title>Genome sequences and population genomics reveal climatic adaptation and genomic divergence between two closely related sweetgum species.</title>
        <authorList>
            <person name="Xu W.Q."/>
            <person name="Ren C.Q."/>
            <person name="Zhang X.Y."/>
            <person name="Comes H.P."/>
            <person name="Liu X.H."/>
            <person name="Li Y.G."/>
            <person name="Kettle C.J."/>
            <person name="Jalonen R."/>
            <person name="Gaisberger H."/>
            <person name="Ma Y.Z."/>
            <person name="Qiu Y.X."/>
        </authorList>
    </citation>
    <scope>NUCLEOTIDE SEQUENCE [LARGE SCALE GENOMIC DNA]</scope>
    <source>
        <strain evidence="3">Hangzhou</strain>
    </source>
</reference>
<sequence length="324" mass="35792">MTGEERVGVPKGSFELDPASLPTNLEAVIDPEGLKVEAEDAYPNGSCSTSPADKVKPKMESEGSASAYQAGETETHFDPGNSNNVFKDHSAPQASPPEANELPEPEFYNFDAEKSAESFQVGQIWALYSDEDGLPKYYGQIKRIVSGPDIELHVAWLVACSRPDDIDKGMPICCGRFKLSRGKSQVYSGTASFSHKLRAEPAGKKNEYIIFPRKGEVWALYKNWNAGIKCSDLETCEYDIVEVLEENDLQIELLVLQRVDGFNSVFKGQVKGGSAVTMEISRVELLRFSHHIPAFRLTEERGGILRGFWELDSASVPVLIFCSN</sequence>
<evidence type="ECO:0000256" key="1">
    <source>
        <dbReference type="SAM" id="MobiDB-lite"/>
    </source>
</evidence>
<accession>A0AAP0S6D8</accession>
<keyword evidence="4" id="KW-1185">Reference proteome</keyword>
<evidence type="ECO:0000313" key="4">
    <source>
        <dbReference type="Proteomes" id="UP001415857"/>
    </source>
</evidence>
<dbReference type="InterPro" id="IPR024593">
    <property type="entry name" value="DUF3444"/>
</dbReference>
<proteinExistence type="predicted"/>
<dbReference type="Pfam" id="PF11926">
    <property type="entry name" value="DUF3444"/>
    <property type="match status" value="1"/>
</dbReference>
<protein>
    <recommendedName>
        <fullName evidence="2">DUF3444 domain-containing protein</fullName>
    </recommendedName>
</protein>
<feature type="domain" description="DUF3444" evidence="2">
    <location>
        <begin position="99"/>
        <end position="300"/>
    </location>
</feature>
<comment type="caution">
    <text evidence="3">The sequence shown here is derived from an EMBL/GenBank/DDBJ whole genome shotgun (WGS) entry which is preliminary data.</text>
</comment>
<dbReference type="EMBL" id="JBBPBK010000003">
    <property type="protein sequence ID" value="KAK9288005.1"/>
    <property type="molecule type" value="Genomic_DNA"/>
</dbReference>
<dbReference type="Proteomes" id="UP001415857">
    <property type="component" value="Unassembled WGS sequence"/>
</dbReference>
<evidence type="ECO:0000259" key="2">
    <source>
        <dbReference type="Pfam" id="PF11926"/>
    </source>
</evidence>